<dbReference type="RefSeq" id="WP_379040578.1">
    <property type="nucleotide sequence ID" value="NZ_JBHSKW010000005.1"/>
</dbReference>
<sequence length="146" mass="15434">MFGRKKTENLNDNQKAGTINIVGLGTEINGDLNTKGDIRIDGKITGDVNSKAKVVIGATGEVIGNIFSESAEISGNVKGDVNTTEILFLKATANLVGDILSNKLVVENGANLSGHCQTGVLQTKSITKPQFNESGERTFQKREATA</sequence>
<evidence type="ECO:0000313" key="2">
    <source>
        <dbReference type="EMBL" id="MFD2730632.1"/>
    </source>
</evidence>
<gene>
    <name evidence="2" type="ORF">ACFSSE_02855</name>
</gene>
<accession>A0ABW5TN42</accession>
<evidence type="ECO:0000256" key="1">
    <source>
        <dbReference type="ARBA" id="ARBA00044755"/>
    </source>
</evidence>
<dbReference type="PANTHER" id="PTHR35024">
    <property type="entry name" value="HYPOTHETICAL CYTOSOLIC PROTEIN"/>
    <property type="match status" value="1"/>
</dbReference>
<comment type="similarity">
    <text evidence="1">Belongs to the bactofilin family.</text>
</comment>
<protein>
    <submittedName>
        <fullName evidence="2">Polymer-forming cytoskeletal protein</fullName>
    </submittedName>
</protein>
<evidence type="ECO:0000313" key="3">
    <source>
        <dbReference type="Proteomes" id="UP001597546"/>
    </source>
</evidence>
<keyword evidence="3" id="KW-1185">Reference proteome</keyword>
<proteinExistence type="inferred from homology"/>
<dbReference type="InterPro" id="IPR007607">
    <property type="entry name" value="BacA/B"/>
</dbReference>
<organism evidence="2 3">
    <name type="scientific">Pedobacter alpinus</name>
    <dbReference type="NCBI Taxonomy" id="1590643"/>
    <lineage>
        <taxon>Bacteria</taxon>
        <taxon>Pseudomonadati</taxon>
        <taxon>Bacteroidota</taxon>
        <taxon>Sphingobacteriia</taxon>
        <taxon>Sphingobacteriales</taxon>
        <taxon>Sphingobacteriaceae</taxon>
        <taxon>Pedobacter</taxon>
    </lineage>
</organism>
<dbReference type="Pfam" id="PF04519">
    <property type="entry name" value="Bactofilin"/>
    <property type="match status" value="1"/>
</dbReference>
<dbReference type="Proteomes" id="UP001597546">
    <property type="component" value="Unassembled WGS sequence"/>
</dbReference>
<name>A0ABW5TN42_9SPHI</name>
<dbReference type="EMBL" id="JBHULV010000008">
    <property type="protein sequence ID" value="MFD2730632.1"/>
    <property type="molecule type" value="Genomic_DNA"/>
</dbReference>
<dbReference type="PANTHER" id="PTHR35024:SF4">
    <property type="entry name" value="POLYMER-FORMING CYTOSKELETAL PROTEIN"/>
    <property type="match status" value="1"/>
</dbReference>
<comment type="caution">
    <text evidence="2">The sequence shown here is derived from an EMBL/GenBank/DDBJ whole genome shotgun (WGS) entry which is preliminary data.</text>
</comment>
<reference evidence="3" key="1">
    <citation type="journal article" date="2019" name="Int. J. Syst. Evol. Microbiol.">
        <title>The Global Catalogue of Microorganisms (GCM) 10K type strain sequencing project: providing services to taxonomists for standard genome sequencing and annotation.</title>
        <authorList>
            <consortium name="The Broad Institute Genomics Platform"/>
            <consortium name="The Broad Institute Genome Sequencing Center for Infectious Disease"/>
            <person name="Wu L."/>
            <person name="Ma J."/>
        </authorList>
    </citation>
    <scope>NUCLEOTIDE SEQUENCE [LARGE SCALE GENOMIC DNA]</scope>
    <source>
        <strain evidence="3">KCTC 42456</strain>
    </source>
</reference>